<keyword evidence="2" id="KW-1185">Reference proteome</keyword>
<evidence type="ECO:0000313" key="1">
    <source>
        <dbReference type="EMBL" id="RAU20587.1"/>
    </source>
</evidence>
<sequence>MPEQAETSGKDRRRYPRFHGSGLMVNIGGKLVKVAGISAGGMKLESGFKVADGPMRFTLYPSKDGKVDINHGVGGLCVLVRYEGEFIAMRFDPATYPLIKFAAECTIPDSD</sequence>
<accession>A0A364NUM0</accession>
<evidence type="ECO:0000313" key="2">
    <source>
        <dbReference type="Proteomes" id="UP000251075"/>
    </source>
</evidence>
<dbReference type="EMBL" id="PGTO01000020">
    <property type="protein sequence ID" value="RAU20587.1"/>
    <property type="molecule type" value="Genomic_DNA"/>
</dbReference>
<reference evidence="1 2" key="1">
    <citation type="submission" date="2017-11" db="EMBL/GenBank/DDBJ databases">
        <title>Draft genome sequence of magnetotactic bacterium Magnetospirillum kuznetsovii LBB-42.</title>
        <authorList>
            <person name="Grouzdev D.S."/>
            <person name="Rysina M.S."/>
            <person name="Baslerov R.V."/>
            <person name="Koziaeva V."/>
        </authorList>
    </citation>
    <scope>NUCLEOTIDE SEQUENCE [LARGE SCALE GENOMIC DNA]</scope>
    <source>
        <strain evidence="1 2">LBB-42</strain>
    </source>
</reference>
<gene>
    <name evidence="1" type="ORF">CU669_17765</name>
</gene>
<dbReference type="AlphaFoldDB" id="A0A364NUM0"/>
<dbReference type="Proteomes" id="UP000251075">
    <property type="component" value="Unassembled WGS sequence"/>
</dbReference>
<dbReference type="OrthoDB" id="7354117at2"/>
<comment type="caution">
    <text evidence="1">The sequence shown here is derived from an EMBL/GenBank/DDBJ whole genome shotgun (WGS) entry which is preliminary data.</text>
</comment>
<proteinExistence type="predicted"/>
<dbReference type="RefSeq" id="WP_112146937.1">
    <property type="nucleotide sequence ID" value="NZ_PGTO01000020.1"/>
</dbReference>
<name>A0A364NUM0_9PROT</name>
<protein>
    <submittedName>
        <fullName evidence="1">PilZ domain-containing protein</fullName>
    </submittedName>
</protein>
<organism evidence="1 2">
    <name type="scientific">Paramagnetospirillum kuznetsovii</name>
    <dbReference type="NCBI Taxonomy" id="2053833"/>
    <lineage>
        <taxon>Bacteria</taxon>
        <taxon>Pseudomonadati</taxon>
        <taxon>Pseudomonadota</taxon>
        <taxon>Alphaproteobacteria</taxon>
        <taxon>Rhodospirillales</taxon>
        <taxon>Magnetospirillaceae</taxon>
        <taxon>Paramagnetospirillum</taxon>
    </lineage>
</organism>